<keyword evidence="2" id="KW-1185">Reference proteome</keyword>
<dbReference type="AlphaFoldDB" id="A0A840F892"/>
<evidence type="ECO:0000313" key="1">
    <source>
        <dbReference type="EMBL" id="MBB4154190.1"/>
    </source>
</evidence>
<dbReference type="RefSeq" id="WP_183984470.1">
    <property type="nucleotide sequence ID" value="NZ_JACIEV010000005.1"/>
</dbReference>
<sequence>MLPGMALAGAGAAVPIVLRALDRSVTLPAATGGNVALLSRTAGSTLSAPGGLGAQGTSSTSYQVDDTTAVLRVMNPSGSGKQPGYIESFAVREVLAGAVNSPRDSVITVTYT</sequence>
<reference evidence="1 2" key="1">
    <citation type="submission" date="2020-08" db="EMBL/GenBank/DDBJ databases">
        <title>Genomic Encyclopedia of Type Strains, Phase IV (KMG-IV): sequencing the most valuable type-strain genomes for metagenomic binning, comparative biology and taxonomic classification.</title>
        <authorList>
            <person name="Goeker M."/>
        </authorList>
    </citation>
    <scope>NUCLEOTIDE SEQUENCE [LARGE SCALE GENOMIC DNA]</scope>
    <source>
        <strain evidence="1 2">YC6723</strain>
    </source>
</reference>
<proteinExistence type="predicted"/>
<dbReference type="EMBL" id="JACIEV010000005">
    <property type="protein sequence ID" value="MBB4154190.1"/>
    <property type="molecule type" value="Genomic_DNA"/>
</dbReference>
<comment type="caution">
    <text evidence="1">The sequence shown here is derived from an EMBL/GenBank/DDBJ whole genome shotgun (WGS) entry which is preliminary data.</text>
</comment>
<name>A0A840F892_9SPHN</name>
<evidence type="ECO:0000313" key="2">
    <source>
        <dbReference type="Proteomes" id="UP000529795"/>
    </source>
</evidence>
<accession>A0A840F892</accession>
<organism evidence="1 2">
    <name type="scientific">Sphingomonas jinjuensis</name>
    <dbReference type="NCBI Taxonomy" id="535907"/>
    <lineage>
        <taxon>Bacteria</taxon>
        <taxon>Pseudomonadati</taxon>
        <taxon>Pseudomonadota</taxon>
        <taxon>Alphaproteobacteria</taxon>
        <taxon>Sphingomonadales</taxon>
        <taxon>Sphingomonadaceae</taxon>
        <taxon>Sphingomonas</taxon>
    </lineage>
</organism>
<protein>
    <submittedName>
        <fullName evidence="1">Uncharacterized protein</fullName>
    </submittedName>
</protein>
<dbReference type="Proteomes" id="UP000529795">
    <property type="component" value="Unassembled WGS sequence"/>
</dbReference>
<gene>
    <name evidence="1" type="ORF">GGQ80_002100</name>
</gene>